<protein>
    <submittedName>
        <fullName evidence="7">Permease of the drug/metabolite transporter (DMT) superfamily</fullName>
    </submittedName>
</protein>
<dbReference type="InterPro" id="IPR050638">
    <property type="entry name" value="AA-Vitamin_Transporters"/>
</dbReference>
<feature type="domain" description="EamA" evidence="6">
    <location>
        <begin position="7"/>
        <end position="141"/>
    </location>
</feature>
<feature type="transmembrane region" description="Helical" evidence="5">
    <location>
        <begin position="184"/>
        <end position="205"/>
    </location>
</feature>
<feature type="domain" description="EamA" evidence="6">
    <location>
        <begin position="155"/>
        <end position="292"/>
    </location>
</feature>
<evidence type="ECO:0000256" key="2">
    <source>
        <dbReference type="ARBA" id="ARBA00022692"/>
    </source>
</evidence>
<dbReference type="PANTHER" id="PTHR32322:SF14">
    <property type="entry name" value="PROTEIN PAGO"/>
    <property type="match status" value="1"/>
</dbReference>
<reference evidence="7 8" key="1">
    <citation type="submission" date="2016-10" db="EMBL/GenBank/DDBJ databases">
        <authorList>
            <person name="de Groot N.N."/>
        </authorList>
    </citation>
    <scope>NUCLEOTIDE SEQUENCE [LARGE SCALE GENOMIC DNA]</scope>
    <source>
        <strain>GEY</strain>
        <strain evidence="8">DSM 9560</strain>
    </source>
</reference>
<evidence type="ECO:0000313" key="8">
    <source>
        <dbReference type="Proteomes" id="UP000199513"/>
    </source>
</evidence>
<accession>A0A1I2ITD6</accession>
<evidence type="ECO:0000256" key="5">
    <source>
        <dbReference type="SAM" id="Phobius"/>
    </source>
</evidence>
<sequence>MPRSNFKAYIALACVCFFWGTTFIASQIAVKSMPVAFVAGIRCILAGSLLGAYFFGVKKHTLPSFKEMSIISINGFLMIGLANALLVWALRYMPTNTASIICASLPFWVLGLNLLFDKSDRVSGQVLIGLVVGFAGLILIFYDGLFVSTSEKFGFGLFLAVLCNISWALGMVLTKKHKVTANPFVVATIQLLFTGVVMSIFGMLTTTDYSFLSFSNYQAWLAILYLVTFGSITGYGAYIYSLAHLPVTVVSLYTYINPLVAIFLGWWLLDEKLNVFTWLSIVLILLSVYVVNRGFKSDRKKEQAKAAAQAKEAVLEESF</sequence>
<feature type="transmembrane region" description="Helical" evidence="5">
    <location>
        <begin position="96"/>
        <end position="115"/>
    </location>
</feature>
<dbReference type="AlphaFoldDB" id="A0A1I2ITD6"/>
<keyword evidence="2 5" id="KW-0812">Transmembrane</keyword>
<comment type="subcellular location">
    <subcellularLocation>
        <location evidence="1">Membrane</location>
        <topology evidence="1">Multi-pass membrane protein</topology>
    </subcellularLocation>
</comment>
<feature type="transmembrane region" description="Helical" evidence="5">
    <location>
        <begin position="252"/>
        <end position="269"/>
    </location>
</feature>
<dbReference type="Proteomes" id="UP000199513">
    <property type="component" value="Unassembled WGS sequence"/>
</dbReference>
<feature type="transmembrane region" description="Helical" evidence="5">
    <location>
        <begin position="35"/>
        <end position="56"/>
    </location>
</feature>
<keyword evidence="3 5" id="KW-1133">Transmembrane helix</keyword>
<feature type="transmembrane region" description="Helical" evidence="5">
    <location>
        <begin position="153"/>
        <end position="172"/>
    </location>
</feature>
<evidence type="ECO:0000256" key="4">
    <source>
        <dbReference type="ARBA" id="ARBA00023136"/>
    </source>
</evidence>
<dbReference type="Pfam" id="PF00892">
    <property type="entry name" value="EamA"/>
    <property type="match status" value="2"/>
</dbReference>
<dbReference type="SUPFAM" id="SSF103481">
    <property type="entry name" value="Multidrug resistance efflux transporter EmrE"/>
    <property type="match status" value="2"/>
</dbReference>
<dbReference type="STRING" id="1003.SAMN04488541_103543"/>
<dbReference type="PANTHER" id="PTHR32322">
    <property type="entry name" value="INNER MEMBRANE TRANSPORTER"/>
    <property type="match status" value="1"/>
</dbReference>
<evidence type="ECO:0000256" key="1">
    <source>
        <dbReference type="ARBA" id="ARBA00004141"/>
    </source>
</evidence>
<evidence type="ECO:0000256" key="3">
    <source>
        <dbReference type="ARBA" id="ARBA00022989"/>
    </source>
</evidence>
<dbReference type="InterPro" id="IPR000620">
    <property type="entry name" value="EamA_dom"/>
</dbReference>
<proteinExistence type="predicted"/>
<keyword evidence="4 5" id="KW-0472">Membrane</keyword>
<feature type="transmembrane region" description="Helical" evidence="5">
    <location>
        <begin position="275"/>
        <end position="295"/>
    </location>
</feature>
<keyword evidence="8" id="KW-1185">Reference proteome</keyword>
<dbReference type="OrthoDB" id="9812547at2"/>
<feature type="transmembrane region" description="Helical" evidence="5">
    <location>
        <begin position="217"/>
        <end position="240"/>
    </location>
</feature>
<evidence type="ECO:0000259" key="6">
    <source>
        <dbReference type="Pfam" id="PF00892"/>
    </source>
</evidence>
<name>A0A1I2ITD6_9BACT</name>
<dbReference type="InterPro" id="IPR037185">
    <property type="entry name" value="EmrE-like"/>
</dbReference>
<feature type="transmembrane region" description="Helical" evidence="5">
    <location>
        <begin position="127"/>
        <end position="147"/>
    </location>
</feature>
<dbReference type="GO" id="GO:0016020">
    <property type="term" value="C:membrane"/>
    <property type="evidence" value="ECO:0007669"/>
    <property type="project" value="UniProtKB-SubCell"/>
</dbReference>
<feature type="transmembrane region" description="Helical" evidence="5">
    <location>
        <begin position="68"/>
        <end position="90"/>
    </location>
</feature>
<evidence type="ECO:0000313" key="7">
    <source>
        <dbReference type="EMBL" id="SFF44898.1"/>
    </source>
</evidence>
<dbReference type="EMBL" id="FONY01000035">
    <property type="protein sequence ID" value="SFF44898.1"/>
    <property type="molecule type" value="Genomic_DNA"/>
</dbReference>
<dbReference type="RefSeq" id="WP_091548711.1">
    <property type="nucleotide sequence ID" value="NZ_FONY01000035.1"/>
</dbReference>
<organism evidence="7 8">
    <name type="scientific">Thermoflexibacter ruber</name>
    <dbReference type="NCBI Taxonomy" id="1003"/>
    <lineage>
        <taxon>Bacteria</taxon>
        <taxon>Pseudomonadati</taxon>
        <taxon>Bacteroidota</taxon>
        <taxon>Cytophagia</taxon>
        <taxon>Cytophagales</taxon>
        <taxon>Thermoflexibacteraceae</taxon>
        <taxon>Thermoflexibacter</taxon>
    </lineage>
</organism>
<gene>
    <name evidence="7" type="ORF">SAMN04488541_103543</name>
</gene>